<dbReference type="OrthoDB" id="4494341at2759"/>
<feature type="transmembrane region" description="Helical" evidence="13">
    <location>
        <begin position="264"/>
        <end position="282"/>
    </location>
</feature>
<organism evidence="16 17">
    <name type="scientific">Amniculicola lignicola CBS 123094</name>
    <dbReference type="NCBI Taxonomy" id="1392246"/>
    <lineage>
        <taxon>Eukaryota</taxon>
        <taxon>Fungi</taxon>
        <taxon>Dikarya</taxon>
        <taxon>Ascomycota</taxon>
        <taxon>Pezizomycotina</taxon>
        <taxon>Dothideomycetes</taxon>
        <taxon>Pleosporomycetidae</taxon>
        <taxon>Pleosporales</taxon>
        <taxon>Amniculicolaceae</taxon>
        <taxon>Amniculicola</taxon>
    </lineage>
</organism>
<comment type="catalytic activity">
    <reaction evidence="12">
        <text>2 a Fe(II)-siderophore + NADP(+) + H(+) = 2 a Fe(III)-siderophore + NADPH</text>
        <dbReference type="Rhea" id="RHEA:28795"/>
        <dbReference type="Rhea" id="RHEA-COMP:11342"/>
        <dbReference type="Rhea" id="RHEA-COMP:11344"/>
        <dbReference type="ChEBI" id="CHEBI:15378"/>
        <dbReference type="ChEBI" id="CHEBI:29033"/>
        <dbReference type="ChEBI" id="CHEBI:29034"/>
        <dbReference type="ChEBI" id="CHEBI:57783"/>
        <dbReference type="ChEBI" id="CHEBI:58349"/>
        <dbReference type="EC" id="1.16.1.9"/>
    </reaction>
</comment>
<dbReference type="GO" id="GO:0006879">
    <property type="term" value="P:intracellular iron ion homeostasis"/>
    <property type="evidence" value="ECO:0007669"/>
    <property type="project" value="TreeGrafter"/>
</dbReference>
<keyword evidence="17" id="KW-1185">Reference proteome</keyword>
<keyword evidence="4" id="KW-0813">Transport</keyword>
<dbReference type="InterPro" id="IPR013130">
    <property type="entry name" value="Fe3_Rdtase_TM_dom"/>
</dbReference>
<dbReference type="Pfam" id="PF01794">
    <property type="entry name" value="Ferric_reduct"/>
    <property type="match status" value="1"/>
</dbReference>
<evidence type="ECO:0000256" key="1">
    <source>
        <dbReference type="ARBA" id="ARBA00004651"/>
    </source>
</evidence>
<feature type="transmembrane region" description="Helical" evidence="13">
    <location>
        <begin position="235"/>
        <end position="252"/>
    </location>
</feature>
<dbReference type="SFLD" id="SFLDS00052">
    <property type="entry name" value="Ferric_Reductase_Domain"/>
    <property type="match status" value="1"/>
</dbReference>
<evidence type="ECO:0000259" key="15">
    <source>
        <dbReference type="PROSITE" id="PS51384"/>
    </source>
</evidence>
<feature type="transmembrane region" description="Helical" evidence="13">
    <location>
        <begin position="124"/>
        <end position="142"/>
    </location>
</feature>
<dbReference type="GO" id="GO:0052851">
    <property type="term" value="F:ferric-chelate reductase (NADPH) activity"/>
    <property type="evidence" value="ECO:0007669"/>
    <property type="project" value="UniProtKB-EC"/>
</dbReference>
<dbReference type="CDD" id="cd06186">
    <property type="entry name" value="NOX_Duox_like_FAD_NADP"/>
    <property type="match status" value="1"/>
</dbReference>
<dbReference type="PROSITE" id="PS51384">
    <property type="entry name" value="FAD_FR"/>
    <property type="match status" value="1"/>
</dbReference>
<dbReference type="GO" id="GO:0015677">
    <property type="term" value="P:copper ion import"/>
    <property type="evidence" value="ECO:0007669"/>
    <property type="project" value="TreeGrafter"/>
</dbReference>
<feature type="domain" description="FAD-binding FR-type" evidence="15">
    <location>
        <begin position="301"/>
        <end position="446"/>
    </location>
</feature>
<feature type="transmembrane region" description="Helical" evidence="13">
    <location>
        <begin position="158"/>
        <end position="176"/>
    </location>
</feature>
<comment type="subcellular location">
    <subcellularLocation>
        <location evidence="1">Cell membrane</location>
        <topology evidence="1">Multi-pass membrane protein</topology>
    </subcellularLocation>
</comment>
<sequence>MITNTLLLSFLPAVRVAYASGGHDEGPGPADFENWDVQHFLGYIWIAFVAVFIIYQFTFHFIRYIRTIACLNNDTQRYFSRPQAVWSWFRRNCLNAPLFRTRHHREFKLSSAVNIGTLPSRLQTFLLVGYFATNVGFCLWSIDFSQPYAKVAGEFRNRTGIMAVINMIPLFLLAGRNNPIITLTGISFDTMNLIHRWFGRIVVLEAVAHTAAWMASKVKTKGWVAVQKSINASPFIMSGFIGTVAFVFLLMQSPSPVRHAYYEVFLHGHIIGAALALGAVWVHLKDMTYQYMLYGVVALWAMERTIRLVRLIVRNVGAGGTKADVEVLPGDALRVTVRMARPWSFRPGQHAYVYMPSVGLWTNHPFSLAWSEEEEDLNIANMVADEKGLPMSRQDILEHHKTSMSFIIRRRTGFTEKLFKKADLSAAGKFTTSAFIEGPYGGEDLSSYGTVMLWAAGIGITHQVPHVRDIVAKYANGTTATRRLTLVWVIQSPEHLEWIRSWMTQILSMPRRREILKILLFVTRPRSTKEIHSPSSSVQMFPGKPNVQALIDQEMAEGIGAACVSVCGTGSLSDDLRKSVRSRQGQWNVDFREESFSW</sequence>
<feature type="signal peptide" evidence="14">
    <location>
        <begin position="1"/>
        <end position="19"/>
    </location>
</feature>
<evidence type="ECO:0000256" key="9">
    <source>
        <dbReference type="ARBA" id="ARBA00023002"/>
    </source>
</evidence>
<dbReference type="GO" id="GO:0005886">
    <property type="term" value="C:plasma membrane"/>
    <property type="evidence" value="ECO:0007669"/>
    <property type="project" value="UniProtKB-SubCell"/>
</dbReference>
<keyword evidence="10" id="KW-0406">Ion transport</keyword>
<dbReference type="SFLD" id="SFLDG01168">
    <property type="entry name" value="Ferric_reductase_subgroup_(FRE"/>
    <property type="match status" value="1"/>
</dbReference>
<evidence type="ECO:0000256" key="5">
    <source>
        <dbReference type="ARBA" id="ARBA00022475"/>
    </source>
</evidence>
<dbReference type="InterPro" id="IPR039261">
    <property type="entry name" value="FNR_nucleotide-bd"/>
</dbReference>
<evidence type="ECO:0000256" key="11">
    <source>
        <dbReference type="ARBA" id="ARBA00023136"/>
    </source>
</evidence>
<evidence type="ECO:0000256" key="6">
    <source>
        <dbReference type="ARBA" id="ARBA00022692"/>
    </source>
</evidence>
<keyword evidence="9" id="KW-0560">Oxidoreductase</keyword>
<reference evidence="16" key="1">
    <citation type="journal article" date="2020" name="Stud. Mycol.">
        <title>101 Dothideomycetes genomes: a test case for predicting lifestyles and emergence of pathogens.</title>
        <authorList>
            <person name="Haridas S."/>
            <person name="Albert R."/>
            <person name="Binder M."/>
            <person name="Bloem J."/>
            <person name="Labutti K."/>
            <person name="Salamov A."/>
            <person name="Andreopoulos B."/>
            <person name="Baker S."/>
            <person name="Barry K."/>
            <person name="Bills G."/>
            <person name="Bluhm B."/>
            <person name="Cannon C."/>
            <person name="Castanera R."/>
            <person name="Culley D."/>
            <person name="Daum C."/>
            <person name="Ezra D."/>
            <person name="Gonzalez J."/>
            <person name="Henrissat B."/>
            <person name="Kuo A."/>
            <person name="Liang C."/>
            <person name="Lipzen A."/>
            <person name="Lutzoni F."/>
            <person name="Magnuson J."/>
            <person name="Mondo S."/>
            <person name="Nolan M."/>
            <person name="Ohm R."/>
            <person name="Pangilinan J."/>
            <person name="Park H.-J."/>
            <person name="Ramirez L."/>
            <person name="Alfaro M."/>
            <person name="Sun H."/>
            <person name="Tritt A."/>
            <person name="Yoshinaga Y."/>
            <person name="Zwiers L.-H."/>
            <person name="Turgeon B."/>
            <person name="Goodwin S."/>
            <person name="Spatafora J."/>
            <person name="Crous P."/>
            <person name="Grigoriev I."/>
        </authorList>
    </citation>
    <scope>NUCLEOTIDE SEQUENCE</scope>
    <source>
        <strain evidence="16">CBS 123094</strain>
    </source>
</reference>
<feature type="chain" id="PRO_5025657706" description="ferric-chelate reductase (NADPH)" evidence="14">
    <location>
        <begin position="20"/>
        <end position="598"/>
    </location>
</feature>
<dbReference type="InterPro" id="IPR017938">
    <property type="entry name" value="Riboflavin_synthase-like_b-brl"/>
</dbReference>
<evidence type="ECO:0000313" key="17">
    <source>
        <dbReference type="Proteomes" id="UP000799779"/>
    </source>
</evidence>
<dbReference type="SUPFAM" id="SSF63380">
    <property type="entry name" value="Riboflavin synthase domain-like"/>
    <property type="match status" value="1"/>
</dbReference>
<gene>
    <name evidence="16" type="ORF">P154DRAFT_311156</name>
</gene>
<evidence type="ECO:0000256" key="2">
    <source>
        <dbReference type="ARBA" id="ARBA00006278"/>
    </source>
</evidence>
<evidence type="ECO:0000256" key="8">
    <source>
        <dbReference type="ARBA" id="ARBA00022989"/>
    </source>
</evidence>
<keyword evidence="6 13" id="KW-0812">Transmembrane</keyword>
<proteinExistence type="inferred from homology"/>
<feature type="transmembrane region" description="Helical" evidence="13">
    <location>
        <begin position="197"/>
        <end position="215"/>
    </location>
</feature>
<accession>A0A6A5WFX2</accession>
<keyword evidence="5" id="KW-1003">Cell membrane</keyword>
<keyword evidence="14" id="KW-0732">Signal</keyword>
<dbReference type="AlphaFoldDB" id="A0A6A5WFX2"/>
<dbReference type="Gene3D" id="3.40.50.80">
    <property type="entry name" value="Nucleotide-binding domain of ferredoxin-NADP reductase (FNR) module"/>
    <property type="match status" value="1"/>
</dbReference>
<dbReference type="EMBL" id="ML977624">
    <property type="protein sequence ID" value="KAF1996526.1"/>
    <property type="molecule type" value="Genomic_DNA"/>
</dbReference>
<evidence type="ECO:0000256" key="14">
    <source>
        <dbReference type="SAM" id="SignalP"/>
    </source>
</evidence>
<keyword evidence="7" id="KW-0249">Electron transport</keyword>
<dbReference type="InterPro" id="IPR017927">
    <property type="entry name" value="FAD-bd_FR_type"/>
</dbReference>
<feature type="transmembrane region" description="Helical" evidence="13">
    <location>
        <begin position="43"/>
        <end position="62"/>
    </location>
</feature>
<evidence type="ECO:0000256" key="12">
    <source>
        <dbReference type="ARBA" id="ARBA00048483"/>
    </source>
</evidence>
<dbReference type="SUPFAM" id="SSF52343">
    <property type="entry name" value="Ferredoxin reductase-like, C-terminal NADP-linked domain"/>
    <property type="match status" value="1"/>
</dbReference>
<evidence type="ECO:0000256" key="13">
    <source>
        <dbReference type="SAM" id="Phobius"/>
    </source>
</evidence>
<keyword evidence="8 13" id="KW-1133">Transmembrane helix</keyword>
<comment type="similarity">
    <text evidence="2">Belongs to the ferric reductase (FRE) family.</text>
</comment>
<dbReference type="PANTHER" id="PTHR32361:SF24">
    <property type="entry name" value="REDUCTASE, PUTATIVE (AFU_ORTHOLOGUE AFUA_3G10820)-RELATED"/>
    <property type="match status" value="1"/>
</dbReference>
<dbReference type="EC" id="1.16.1.9" evidence="3"/>
<dbReference type="Proteomes" id="UP000799779">
    <property type="component" value="Unassembled WGS sequence"/>
</dbReference>
<protein>
    <recommendedName>
        <fullName evidence="3">ferric-chelate reductase (NADPH)</fullName>
        <ecNumber evidence="3">1.16.1.9</ecNumber>
    </recommendedName>
</protein>
<dbReference type="InterPro" id="IPR051410">
    <property type="entry name" value="Ferric/Cupric_Reductase"/>
</dbReference>
<dbReference type="GO" id="GO:0006826">
    <property type="term" value="P:iron ion transport"/>
    <property type="evidence" value="ECO:0007669"/>
    <property type="project" value="UniProtKB-ARBA"/>
</dbReference>
<dbReference type="Pfam" id="PF08022">
    <property type="entry name" value="FAD_binding_8"/>
    <property type="match status" value="1"/>
</dbReference>
<evidence type="ECO:0000256" key="7">
    <source>
        <dbReference type="ARBA" id="ARBA00022982"/>
    </source>
</evidence>
<dbReference type="PANTHER" id="PTHR32361">
    <property type="entry name" value="FERRIC/CUPRIC REDUCTASE TRANSMEMBRANE COMPONENT"/>
    <property type="match status" value="1"/>
</dbReference>
<name>A0A6A5WFX2_9PLEO</name>
<dbReference type="InterPro" id="IPR013112">
    <property type="entry name" value="FAD-bd_8"/>
</dbReference>
<dbReference type="Pfam" id="PF08030">
    <property type="entry name" value="NAD_binding_6"/>
    <property type="match status" value="1"/>
</dbReference>
<evidence type="ECO:0000313" key="16">
    <source>
        <dbReference type="EMBL" id="KAF1996526.1"/>
    </source>
</evidence>
<evidence type="ECO:0000256" key="10">
    <source>
        <dbReference type="ARBA" id="ARBA00023065"/>
    </source>
</evidence>
<evidence type="ECO:0000256" key="4">
    <source>
        <dbReference type="ARBA" id="ARBA00022448"/>
    </source>
</evidence>
<dbReference type="InterPro" id="IPR013121">
    <property type="entry name" value="Fe_red_NAD-bd_6"/>
</dbReference>
<evidence type="ECO:0000256" key="3">
    <source>
        <dbReference type="ARBA" id="ARBA00012668"/>
    </source>
</evidence>
<keyword evidence="11 13" id="KW-0472">Membrane</keyword>